<sequence>MPGARCTRSLVCAIGSKYAHEYSQRATGNHPTFPHAMVYGLYRALPGDRLSCHRRLQKICKLDAGVEASGPHVFAVRRQTPSSQALSASTASRPAFVTTAKRPSVGRDGERYRLIWVFGKSEYFFKRGWTRYRGVSLSGKSPDAATADFFVVKPARRHPHRYGPQEFNGMNSSEKQAPVGWRVFRVMVAECSSAMR</sequence>
<proteinExistence type="predicted"/>
<accession>A0A1M5UYW9</accession>
<reference evidence="1 2" key="1">
    <citation type="submission" date="2016-11" db="EMBL/GenBank/DDBJ databases">
        <authorList>
            <person name="Jaros S."/>
            <person name="Januszkiewicz K."/>
            <person name="Wedrychowicz H."/>
        </authorList>
    </citation>
    <scope>NUCLEOTIDE SEQUENCE [LARGE SCALE GENOMIC DNA]</scope>
    <source>
        <strain evidence="1 2">GAS138</strain>
    </source>
</reference>
<protein>
    <submittedName>
        <fullName evidence="1">Uncharacterized protein</fullName>
    </submittedName>
</protein>
<evidence type="ECO:0000313" key="2">
    <source>
        <dbReference type="Proteomes" id="UP000189796"/>
    </source>
</evidence>
<dbReference type="AlphaFoldDB" id="A0A1M5UYW9"/>
<name>A0A1M5UYW9_9BRAD</name>
<gene>
    <name evidence="1" type="ORF">SAMN05443248_5665</name>
</gene>
<organism evidence="1 2">
    <name type="scientific">Bradyrhizobium erythrophlei</name>
    <dbReference type="NCBI Taxonomy" id="1437360"/>
    <lineage>
        <taxon>Bacteria</taxon>
        <taxon>Pseudomonadati</taxon>
        <taxon>Pseudomonadota</taxon>
        <taxon>Alphaproteobacteria</taxon>
        <taxon>Hyphomicrobiales</taxon>
        <taxon>Nitrobacteraceae</taxon>
        <taxon>Bradyrhizobium</taxon>
    </lineage>
</organism>
<dbReference type="Proteomes" id="UP000189796">
    <property type="component" value="Chromosome I"/>
</dbReference>
<dbReference type="EMBL" id="LT670817">
    <property type="protein sequence ID" value="SHH68126.1"/>
    <property type="molecule type" value="Genomic_DNA"/>
</dbReference>
<evidence type="ECO:0000313" key="1">
    <source>
        <dbReference type="EMBL" id="SHH68126.1"/>
    </source>
</evidence>